<dbReference type="PROSITE" id="PS50088">
    <property type="entry name" value="ANK_REPEAT"/>
    <property type="match status" value="3"/>
</dbReference>
<feature type="repeat" description="ANK" evidence="2">
    <location>
        <begin position="850"/>
        <end position="871"/>
    </location>
</feature>
<dbReference type="Proteomes" id="UP000779574">
    <property type="component" value="Unassembled WGS sequence"/>
</dbReference>
<dbReference type="OrthoDB" id="443402at2759"/>
<evidence type="ECO:0000259" key="4">
    <source>
        <dbReference type="Pfam" id="PF22939"/>
    </source>
</evidence>
<evidence type="ECO:0000259" key="5">
    <source>
        <dbReference type="Pfam" id="PF24883"/>
    </source>
</evidence>
<dbReference type="InterPro" id="IPR036770">
    <property type="entry name" value="Ankyrin_rpt-contain_sf"/>
</dbReference>
<feature type="region of interest" description="Disordered" evidence="3">
    <location>
        <begin position="938"/>
        <end position="967"/>
    </location>
</feature>
<dbReference type="InterPro" id="IPR054471">
    <property type="entry name" value="GPIID_WHD"/>
</dbReference>
<reference evidence="6" key="2">
    <citation type="submission" date="2021-08" db="EMBL/GenBank/DDBJ databases">
        <authorList>
            <person name="Gostincar C."/>
            <person name="Sun X."/>
            <person name="Song Z."/>
            <person name="Gunde-Cimerman N."/>
        </authorList>
    </citation>
    <scope>NUCLEOTIDE SEQUENCE</scope>
    <source>
        <strain evidence="6">EXF-9911</strain>
    </source>
</reference>
<evidence type="ECO:0000256" key="2">
    <source>
        <dbReference type="PROSITE-ProRule" id="PRU00023"/>
    </source>
</evidence>
<proteinExistence type="predicted"/>
<evidence type="ECO:0000256" key="1">
    <source>
        <dbReference type="ARBA" id="ARBA00022737"/>
    </source>
</evidence>
<dbReference type="Gene3D" id="1.25.40.20">
    <property type="entry name" value="Ankyrin repeat-containing domain"/>
    <property type="match status" value="2"/>
</dbReference>
<dbReference type="InterPro" id="IPR056884">
    <property type="entry name" value="NPHP3-like_N"/>
</dbReference>
<protein>
    <recommendedName>
        <fullName evidence="8">NACHT domain-containing protein</fullName>
    </recommendedName>
</protein>
<dbReference type="SUPFAM" id="SSF48403">
    <property type="entry name" value="Ankyrin repeat"/>
    <property type="match status" value="2"/>
</dbReference>
<organism evidence="6 7">
    <name type="scientific">Aureobasidium melanogenum</name>
    <name type="common">Aureobasidium pullulans var. melanogenum</name>
    <dbReference type="NCBI Taxonomy" id="46634"/>
    <lineage>
        <taxon>Eukaryota</taxon>
        <taxon>Fungi</taxon>
        <taxon>Dikarya</taxon>
        <taxon>Ascomycota</taxon>
        <taxon>Pezizomycotina</taxon>
        <taxon>Dothideomycetes</taxon>
        <taxon>Dothideomycetidae</taxon>
        <taxon>Dothideales</taxon>
        <taxon>Saccotheciaceae</taxon>
        <taxon>Aureobasidium</taxon>
    </lineage>
</organism>
<name>A0A9P8EMX5_AURME</name>
<dbReference type="AlphaFoldDB" id="A0A9P8EMX5"/>
<evidence type="ECO:0000313" key="7">
    <source>
        <dbReference type="Proteomes" id="UP000779574"/>
    </source>
</evidence>
<feature type="non-terminal residue" evidence="6">
    <location>
        <position position="967"/>
    </location>
</feature>
<comment type="caution">
    <text evidence="6">The sequence shown here is derived from an EMBL/GenBank/DDBJ whole genome shotgun (WGS) entry which is preliminary data.</text>
</comment>
<dbReference type="Pfam" id="PF22939">
    <property type="entry name" value="WHD_GPIID"/>
    <property type="match status" value="1"/>
</dbReference>
<dbReference type="PANTHER" id="PTHR10039:SF5">
    <property type="entry name" value="NACHT DOMAIN-CONTAINING PROTEIN"/>
    <property type="match status" value="1"/>
</dbReference>
<accession>A0A9P8EMX5</accession>
<feature type="repeat" description="ANK" evidence="2">
    <location>
        <begin position="639"/>
        <end position="671"/>
    </location>
</feature>
<dbReference type="Pfam" id="PF12796">
    <property type="entry name" value="Ank_2"/>
    <property type="match status" value="2"/>
</dbReference>
<evidence type="ECO:0000256" key="3">
    <source>
        <dbReference type="SAM" id="MobiDB-lite"/>
    </source>
</evidence>
<sequence>MNQTIGPVTVGDGSTVYAGTFNSPVAQEQQNAQQALSFPEMYNRFHEIPDATSGTCFWILDNQTFMDWQDAQCGLLWIKGKPGVGKSTITKYLWNQFASENSSETQITASFFCHGRGVDLQRSPSGVFRALLHQIVQQVPSLRKDFEERYQARCKTQGNYGSAWNWTESELKNFTLDYLLKSCRDVQLLIFIDALDECGGDSARELLDFFKGVATVAEAQRGSRPKICVSSRHYPLVRTDILYEVVVDGENLADIRAYVAQRLYSFRESIRSYDELLSSIASRAGEIFQWCVLVVARVVRFLESRKPVELILQEIQETPQELFQLYRQVVRSYIENTNVNARDKKQFADLVQWVALAKRPLSVLELRSALWIDHSNQDISQSYEDLLGADIEHLSCGLAEVFVYTDSWNSHIGVGFIHQSVQEYFVSGGGLQDLQDSGSAPTARRTAELNVMRICYKSVLLSDVDACTQHPLLGYALENIFLHARSAEENQPVQNDLVQMLDFPKDDCVTNLAKFTYKYKGNLLHVAARFDIPNLISSVLDLAPEVSINIRDHQDQTALQIAAGSGSHNVIDRLLDISQTFLSKSMLYWWRRRLRVLQLNVRDSQGATPLMLAAQKGHSRIVEQLIQTQRAHLNAKDSESVTALHLAIENGHVDIAKALIHHGVNVRARDGKGRTPLLLSLHEALDSENEWKALKMLELFWSILTQSRPDLYLRDSREEPPPFFESLCSWIRRRQQRFSEIPGSGGTSPLERGLSSPRSLEFAQGLLDQGFDPHTPDRHGCVWFSYLYDASNPETLDLLQALPGANINFKDECGRTLLARLSSLPDSTGCLMIKALLKYPGVDVNARDKDGQTPLMLAAMARSDEVVKVLLADARSDPQATDKSNLCAYDYAITSKKRAQSSLTVELKSEFKDLHMSQWYARDVDKANNIIDSFQSSCALPSPSGHHKERKREASLPSAARPSSKLS</sequence>
<dbReference type="EMBL" id="JAHFXF010000156">
    <property type="protein sequence ID" value="KAG9694604.1"/>
    <property type="molecule type" value="Genomic_DNA"/>
</dbReference>
<dbReference type="InterPro" id="IPR027417">
    <property type="entry name" value="P-loop_NTPase"/>
</dbReference>
<dbReference type="PROSITE" id="PS50297">
    <property type="entry name" value="ANK_REP_REGION"/>
    <property type="match status" value="3"/>
</dbReference>
<dbReference type="SMART" id="SM00248">
    <property type="entry name" value="ANK"/>
    <property type="match status" value="4"/>
</dbReference>
<feature type="domain" description="GPI inositol-deacylase winged helix" evidence="4">
    <location>
        <begin position="335"/>
        <end position="429"/>
    </location>
</feature>
<keyword evidence="1" id="KW-0677">Repeat</keyword>
<dbReference type="SUPFAM" id="SSF52540">
    <property type="entry name" value="P-loop containing nucleoside triphosphate hydrolases"/>
    <property type="match status" value="1"/>
</dbReference>
<feature type="domain" description="Nephrocystin 3-like N-terminal" evidence="5">
    <location>
        <begin position="54"/>
        <end position="232"/>
    </location>
</feature>
<dbReference type="InterPro" id="IPR002110">
    <property type="entry name" value="Ankyrin_rpt"/>
</dbReference>
<reference evidence="6" key="1">
    <citation type="journal article" date="2021" name="J Fungi (Basel)">
        <title>Virulence traits and population genomics of the black yeast Aureobasidium melanogenum.</title>
        <authorList>
            <person name="Cernosa A."/>
            <person name="Sun X."/>
            <person name="Gostincar C."/>
            <person name="Fang C."/>
            <person name="Gunde-Cimerman N."/>
            <person name="Song Z."/>
        </authorList>
    </citation>
    <scope>NUCLEOTIDE SEQUENCE</scope>
    <source>
        <strain evidence="6">EXF-9911</strain>
    </source>
</reference>
<evidence type="ECO:0000313" key="6">
    <source>
        <dbReference type="EMBL" id="KAG9694604.1"/>
    </source>
</evidence>
<gene>
    <name evidence="6" type="ORF">KCU76_g5104</name>
</gene>
<dbReference type="PANTHER" id="PTHR10039">
    <property type="entry name" value="AMELOGENIN"/>
    <property type="match status" value="1"/>
</dbReference>
<dbReference type="Pfam" id="PF24883">
    <property type="entry name" value="NPHP3_N"/>
    <property type="match status" value="1"/>
</dbReference>
<dbReference type="Gene3D" id="3.40.50.300">
    <property type="entry name" value="P-loop containing nucleotide triphosphate hydrolases"/>
    <property type="match status" value="1"/>
</dbReference>
<keyword evidence="2" id="KW-0040">ANK repeat</keyword>
<evidence type="ECO:0008006" key="8">
    <source>
        <dbReference type="Google" id="ProtNLM"/>
    </source>
</evidence>
<feature type="repeat" description="ANK" evidence="2">
    <location>
        <begin position="605"/>
        <end position="638"/>
    </location>
</feature>